<feature type="transmembrane region" description="Helical" evidence="9">
    <location>
        <begin position="110"/>
        <end position="128"/>
    </location>
</feature>
<evidence type="ECO:0000256" key="5">
    <source>
        <dbReference type="ARBA" id="ARBA00022741"/>
    </source>
</evidence>
<dbReference type="GO" id="GO:0046983">
    <property type="term" value="F:protein dimerization activity"/>
    <property type="evidence" value="ECO:0007669"/>
    <property type="project" value="InterPro"/>
</dbReference>
<dbReference type="RefSeq" id="WP_151535631.1">
    <property type="nucleotide sequence ID" value="NZ_WBOS01000006.1"/>
</dbReference>
<dbReference type="SUPFAM" id="SSF55874">
    <property type="entry name" value="ATPase domain of HSP90 chaperone/DNA topoisomerase II/histidine kinase"/>
    <property type="match status" value="1"/>
</dbReference>
<organism evidence="12 13">
    <name type="scientific">Cytobacillus depressus</name>
    <dbReference type="NCBI Taxonomy" id="1602942"/>
    <lineage>
        <taxon>Bacteria</taxon>
        <taxon>Bacillati</taxon>
        <taxon>Bacillota</taxon>
        <taxon>Bacilli</taxon>
        <taxon>Bacillales</taxon>
        <taxon>Bacillaceae</taxon>
        <taxon>Cytobacillus</taxon>
    </lineage>
</organism>
<evidence type="ECO:0000256" key="1">
    <source>
        <dbReference type="ARBA" id="ARBA00000085"/>
    </source>
</evidence>
<feature type="transmembrane region" description="Helical" evidence="9">
    <location>
        <begin position="140"/>
        <end position="158"/>
    </location>
</feature>
<evidence type="ECO:0000256" key="8">
    <source>
        <dbReference type="ARBA" id="ARBA00023012"/>
    </source>
</evidence>
<evidence type="ECO:0000256" key="7">
    <source>
        <dbReference type="ARBA" id="ARBA00022840"/>
    </source>
</evidence>
<keyword evidence="8" id="KW-0902">Two-component regulatory system</keyword>
<keyword evidence="5" id="KW-0547">Nucleotide-binding</keyword>
<name>A0A6L3V9C2_9BACI</name>
<keyword evidence="7" id="KW-0067">ATP-binding</keyword>
<evidence type="ECO:0000256" key="2">
    <source>
        <dbReference type="ARBA" id="ARBA00012438"/>
    </source>
</evidence>
<dbReference type="Gene3D" id="3.30.565.10">
    <property type="entry name" value="Histidine kinase-like ATPase, C-terminal domain"/>
    <property type="match status" value="1"/>
</dbReference>
<keyword evidence="13" id="KW-1185">Reference proteome</keyword>
<evidence type="ECO:0000256" key="9">
    <source>
        <dbReference type="SAM" id="Phobius"/>
    </source>
</evidence>
<dbReference type="AlphaFoldDB" id="A0A6L3V9C2"/>
<feature type="domain" description="Histidine kinase/HSP90-like ATPase" evidence="10">
    <location>
        <begin position="309"/>
        <end position="395"/>
    </location>
</feature>
<dbReference type="EMBL" id="WBOS01000006">
    <property type="protein sequence ID" value="KAB2334555.1"/>
    <property type="molecule type" value="Genomic_DNA"/>
</dbReference>
<dbReference type="Pfam" id="PF07730">
    <property type="entry name" value="HisKA_3"/>
    <property type="match status" value="1"/>
</dbReference>
<dbReference type="EC" id="2.7.13.3" evidence="2"/>
<accession>A0A6L3V9C2</accession>
<evidence type="ECO:0000313" key="12">
    <source>
        <dbReference type="EMBL" id="KAB2334555.1"/>
    </source>
</evidence>
<comment type="caution">
    <text evidence="12">The sequence shown here is derived from an EMBL/GenBank/DDBJ whole genome shotgun (WGS) entry which is preliminary data.</text>
</comment>
<proteinExistence type="predicted"/>
<keyword evidence="9" id="KW-0472">Membrane</keyword>
<dbReference type="InterPro" id="IPR050482">
    <property type="entry name" value="Sensor_HK_TwoCompSys"/>
</dbReference>
<dbReference type="PANTHER" id="PTHR24421">
    <property type="entry name" value="NITRATE/NITRITE SENSOR PROTEIN NARX-RELATED"/>
    <property type="match status" value="1"/>
</dbReference>
<dbReference type="PANTHER" id="PTHR24421:SF10">
    <property type="entry name" value="NITRATE_NITRITE SENSOR PROTEIN NARQ"/>
    <property type="match status" value="1"/>
</dbReference>
<dbReference type="InterPro" id="IPR011712">
    <property type="entry name" value="Sig_transdc_His_kin_sub3_dim/P"/>
</dbReference>
<feature type="domain" description="Signal transduction histidine kinase subgroup 3 dimerisation and phosphoacceptor" evidence="11">
    <location>
        <begin position="201"/>
        <end position="266"/>
    </location>
</feature>
<evidence type="ECO:0000259" key="11">
    <source>
        <dbReference type="Pfam" id="PF07730"/>
    </source>
</evidence>
<keyword evidence="3" id="KW-0597">Phosphoprotein</keyword>
<evidence type="ECO:0000256" key="6">
    <source>
        <dbReference type="ARBA" id="ARBA00022777"/>
    </source>
</evidence>
<comment type="catalytic activity">
    <reaction evidence="1">
        <text>ATP + protein L-histidine = ADP + protein N-phospho-L-histidine.</text>
        <dbReference type="EC" id="2.7.13.3"/>
    </reaction>
</comment>
<keyword evidence="4" id="KW-0808">Transferase</keyword>
<dbReference type="GO" id="GO:0005524">
    <property type="term" value="F:ATP binding"/>
    <property type="evidence" value="ECO:0007669"/>
    <property type="project" value="UniProtKB-KW"/>
</dbReference>
<dbReference type="Gene3D" id="1.20.5.1930">
    <property type="match status" value="1"/>
</dbReference>
<evidence type="ECO:0000313" key="13">
    <source>
        <dbReference type="Proteomes" id="UP000481030"/>
    </source>
</evidence>
<gene>
    <name evidence="12" type="ORF">F7731_15240</name>
</gene>
<feature type="transmembrane region" description="Helical" evidence="9">
    <location>
        <begin position="61"/>
        <end position="80"/>
    </location>
</feature>
<feature type="transmembrane region" description="Helical" evidence="9">
    <location>
        <begin position="5"/>
        <end position="24"/>
    </location>
</feature>
<dbReference type="GO" id="GO:0000155">
    <property type="term" value="F:phosphorelay sensor kinase activity"/>
    <property type="evidence" value="ECO:0007669"/>
    <property type="project" value="InterPro"/>
</dbReference>
<dbReference type="Proteomes" id="UP000481030">
    <property type="component" value="Unassembled WGS sequence"/>
</dbReference>
<reference evidence="12 13" key="1">
    <citation type="journal article" date="2016" name="Antonie Van Leeuwenhoek">
        <title>Bacillus depressus sp. nov., isolated from soil of a sunflower field.</title>
        <authorList>
            <person name="Wei X."/>
            <person name="Xin D."/>
            <person name="Xin Y."/>
            <person name="Zhang H."/>
            <person name="Wang T."/>
            <person name="Zhang J."/>
        </authorList>
    </citation>
    <scope>NUCLEOTIDE SEQUENCE [LARGE SCALE GENOMIC DNA]</scope>
    <source>
        <strain evidence="12 13">BZ1</strain>
    </source>
</reference>
<keyword evidence="9" id="KW-0812">Transmembrane</keyword>
<evidence type="ECO:0000256" key="4">
    <source>
        <dbReference type="ARBA" id="ARBA00022679"/>
    </source>
</evidence>
<dbReference type="InterPro" id="IPR003594">
    <property type="entry name" value="HATPase_dom"/>
</dbReference>
<feature type="transmembrane region" description="Helical" evidence="9">
    <location>
        <begin position="86"/>
        <end position="103"/>
    </location>
</feature>
<evidence type="ECO:0000259" key="10">
    <source>
        <dbReference type="Pfam" id="PF02518"/>
    </source>
</evidence>
<evidence type="ECO:0000256" key="3">
    <source>
        <dbReference type="ARBA" id="ARBA00022553"/>
    </source>
</evidence>
<sequence>MKNLFFILLTSIRVVMFILLSSYFFQLVDPHETWKLAYIICAMILFVGNHLLQISIENARVRVFCTAIDMLLSTGFGALFPSSSNLYLIFFGVISTTVFLFFSNRRILKWFSVAFFLVWAVISLQRYYLLGTFSLSDNVLNMMFIVYGAIVGSLIRHLQTARETIDSQFQQLNDSHDALKDAHQQLSEYSKQVEQLTVIRERNQIAREIHDTVGHKMTALLVQLQLANEMVAVDPEKSKAILHTCEKLTRDSLHEIRLSVRTLKEEEQMNVSFLHVLRDIMDVFSNLTGLETNLEFIGDPTSVPLSLQPTIKRIIQEALTNAKRHGSANLCHISMQISQDSVHIELEDNGKGTENVVPSFGLINMKERVLEHGGNVQFKSSAGKGFAISISFPLKRVQWSSHEVMK</sequence>
<keyword evidence="9" id="KW-1133">Transmembrane helix</keyword>
<dbReference type="OrthoDB" id="199946at2"/>
<dbReference type="Pfam" id="PF02518">
    <property type="entry name" value="HATPase_c"/>
    <property type="match status" value="1"/>
</dbReference>
<dbReference type="GO" id="GO:0016020">
    <property type="term" value="C:membrane"/>
    <property type="evidence" value="ECO:0007669"/>
    <property type="project" value="InterPro"/>
</dbReference>
<dbReference type="InterPro" id="IPR036890">
    <property type="entry name" value="HATPase_C_sf"/>
</dbReference>
<feature type="transmembrane region" description="Helical" evidence="9">
    <location>
        <begin position="36"/>
        <end position="54"/>
    </location>
</feature>
<protein>
    <recommendedName>
        <fullName evidence="2">histidine kinase</fullName>
        <ecNumber evidence="2">2.7.13.3</ecNumber>
    </recommendedName>
</protein>
<dbReference type="CDD" id="cd16917">
    <property type="entry name" value="HATPase_UhpB-NarQ-NarX-like"/>
    <property type="match status" value="1"/>
</dbReference>
<keyword evidence="6 12" id="KW-0418">Kinase</keyword>